<comment type="subcellular location">
    <subcellularLocation>
        <location evidence="1">Cytoplasm</location>
        <location evidence="1">Cytoskeleton</location>
        <location evidence="1">Cilium axoneme</location>
    </subcellularLocation>
</comment>
<accession>A0A183AKF9</accession>
<keyword evidence="2" id="KW-0963">Cytoplasm</keyword>
<dbReference type="EMBL" id="UZAN01044605">
    <property type="protein sequence ID" value="VDP81127.1"/>
    <property type="molecule type" value="Genomic_DNA"/>
</dbReference>
<feature type="domain" description="EF-hand" evidence="6">
    <location>
        <begin position="602"/>
        <end position="637"/>
    </location>
</feature>
<dbReference type="GO" id="GO:0007052">
    <property type="term" value="P:mitotic spindle organization"/>
    <property type="evidence" value="ECO:0007669"/>
    <property type="project" value="TreeGrafter"/>
</dbReference>
<dbReference type="GO" id="GO:0072686">
    <property type="term" value="C:mitotic spindle"/>
    <property type="evidence" value="ECO:0007669"/>
    <property type="project" value="TreeGrafter"/>
</dbReference>
<dbReference type="WBParaSite" id="ECPE_0000746001-mRNA-1">
    <property type="protein sequence ID" value="ECPE_0000746001-mRNA-1"/>
    <property type="gene ID" value="ECPE_0000746001"/>
</dbReference>
<dbReference type="PANTHER" id="PTHR12086">
    <property type="entry name" value="EF-HAND DOMAIN C-TERMINAL CONTAINING PROTEIN"/>
    <property type="match status" value="1"/>
</dbReference>
<reference evidence="10" key="1">
    <citation type="submission" date="2016-06" db="UniProtKB">
        <authorList>
            <consortium name="WormBaseParasite"/>
        </authorList>
    </citation>
    <scope>IDENTIFICATION</scope>
</reference>
<dbReference type="GO" id="GO:0005930">
    <property type="term" value="C:axoneme"/>
    <property type="evidence" value="ECO:0007669"/>
    <property type="project" value="UniProtKB-SubCell"/>
</dbReference>
<dbReference type="AlphaFoldDB" id="A0A183AKF9"/>
<dbReference type="Gene3D" id="2.30.29.170">
    <property type="match status" value="3"/>
</dbReference>
<dbReference type="GO" id="GO:0000281">
    <property type="term" value="P:mitotic cytokinesis"/>
    <property type="evidence" value="ECO:0007669"/>
    <property type="project" value="TreeGrafter"/>
</dbReference>
<evidence type="ECO:0000256" key="3">
    <source>
        <dbReference type="ARBA" id="ARBA00022737"/>
    </source>
</evidence>
<keyword evidence="3" id="KW-0677">Repeat</keyword>
<dbReference type="PROSITE" id="PS51336">
    <property type="entry name" value="DM10"/>
    <property type="match status" value="3"/>
</dbReference>
<evidence type="ECO:0000259" key="6">
    <source>
        <dbReference type="PROSITE" id="PS50222"/>
    </source>
</evidence>
<evidence type="ECO:0000259" key="7">
    <source>
        <dbReference type="PROSITE" id="PS51336"/>
    </source>
</evidence>
<evidence type="ECO:0000256" key="4">
    <source>
        <dbReference type="ARBA" id="ARBA00023212"/>
    </source>
</evidence>
<keyword evidence="5" id="KW-0966">Cell projection</keyword>
<evidence type="ECO:0000313" key="10">
    <source>
        <dbReference type="WBParaSite" id="ECPE_0000746001-mRNA-1"/>
    </source>
</evidence>
<dbReference type="GO" id="GO:0005509">
    <property type="term" value="F:calcium ion binding"/>
    <property type="evidence" value="ECO:0007669"/>
    <property type="project" value="InterPro"/>
</dbReference>
<reference evidence="8 9" key="2">
    <citation type="submission" date="2018-11" db="EMBL/GenBank/DDBJ databases">
        <authorList>
            <consortium name="Pathogen Informatics"/>
        </authorList>
    </citation>
    <scope>NUCLEOTIDE SEQUENCE [LARGE SCALE GENOMIC DNA]</scope>
    <source>
        <strain evidence="8 9">Egypt</strain>
    </source>
</reference>
<dbReference type="InterPro" id="IPR006602">
    <property type="entry name" value="DM10_dom"/>
</dbReference>
<dbReference type="PANTHER" id="PTHR12086:SF9">
    <property type="entry name" value="EF-HAND DOMAIN-CONTAINING PROTEIN 1"/>
    <property type="match status" value="1"/>
</dbReference>
<dbReference type="GO" id="GO:0060285">
    <property type="term" value="P:cilium-dependent cell motility"/>
    <property type="evidence" value="ECO:0007669"/>
    <property type="project" value="TreeGrafter"/>
</dbReference>
<dbReference type="InterPro" id="IPR040193">
    <property type="entry name" value="EFHC1/EFHC2/EFHB"/>
</dbReference>
<evidence type="ECO:0000256" key="5">
    <source>
        <dbReference type="ARBA" id="ARBA00023273"/>
    </source>
</evidence>
<dbReference type="PROSITE" id="PS50222">
    <property type="entry name" value="EF_HAND_2"/>
    <property type="match status" value="1"/>
</dbReference>
<dbReference type="FunFam" id="2.30.29.170:FF:000002">
    <property type="entry name" value="EF-hand domain (C-terminal) containing 1"/>
    <property type="match status" value="1"/>
</dbReference>
<feature type="domain" description="DM10" evidence="7">
    <location>
        <begin position="434"/>
        <end position="538"/>
    </location>
</feature>
<dbReference type="Proteomes" id="UP000272942">
    <property type="component" value="Unassembled WGS sequence"/>
</dbReference>
<organism evidence="10">
    <name type="scientific">Echinostoma caproni</name>
    <dbReference type="NCBI Taxonomy" id="27848"/>
    <lineage>
        <taxon>Eukaryota</taxon>
        <taxon>Metazoa</taxon>
        <taxon>Spiralia</taxon>
        <taxon>Lophotrochozoa</taxon>
        <taxon>Platyhelminthes</taxon>
        <taxon>Trematoda</taxon>
        <taxon>Digenea</taxon>
        <taxon>Plagiorchiida</taxon>
        <taxon>Echinostomata</taxon>
        <taxon>Echinostomatoidea</taxon>
        <taxon>Echinostomatidae</taxon>
        <taxon>Echinostoma</taxon>
    </lineage>
</organism>
<dbReference type="OrthoDB" id="10255210at2759"/>
<dbReference type="FunFam" id="2.30.29.170:FF:000001">
    <property type="entry name" value="EF-hand domain containing 1"/>
    <property type="match status" value="1"/>
</dbReference>
<dbReference type="Pfam" id="PF06565">
    <property type="entry name" value="DM10_dom"/>
    <property type="match status" value="4"/>
</dbReference>
<evidence type="ECO:0000256" key="1">
    <source>
        <dbReference type="ARBA" id="ARBA00004430"/>
    </source>
</evidence>
<feature type="domain" description="DM10" evidence="7">
    <location>
        <begin position="248"/>
        <end position="377"/>
    </location>
</feature>
<name>A0A183AKF9_9TREM</name>
<sequence>MAKPYPQFGIGGRPLKVNQLTEEELDELANFQPSITYGKTKQAPPSEFVPAHVALDKKVLRFYGFFKETVNESPQEHYRVRLVQIIYFLEDDSMLIMEPPQNNSGIPQAKDFVILMIAIASKSLSMVRDVYGIYIYMHSKNWTQLIKIKTDFVLLPTGKLVRRHRIPKNEAGEPYNWRDLNLGINITVYGRVYRITNCDKFTHASVIVNDPEREPEDPYLAERARRETLVTSKTPSSFDKRRQQFELDRKVLRFYAVWDDRSEPFGECRKFSIQYYLCDDTMEVREIHTVNDGRDPFPLLIRQNCLTVMITYLYTVPGFYCFIFQTFFILSLSTEEEVKEYFQPSDFRIGHSVNILGRKFLIYDCDNFTKAWYYQNFGLTDFKPVDVEIENVEVPKKEMPPYTGYGSLEDSLAAIKSFVPKPPKVDFAKQVDYATKMLRYEARLDSSRPEDASRRFILSYRLCDDMISIYETPIRNSGFPGGTFLRRARIAKPGSTVENPVYYGPADFSLGSKIEVFGSRFIITDADVFVIKFLETNRDQFSDELIQCWRARITEKEAENRARKQALERRAKGGPVELRRHEGDVCDIVQEFRTQLKKMAITDKARKDDMFLRYNKDRLGFIDIECLKDMCKKLQLPPDEEVLTEASLLSHRSLRFHLATCSYS</sequence>
<evidence type="ECO:0000256" key="2">
    <source>
        <dbReference type="ARBA" id="ARBA00022490"/>
    </source>
</evidence>
<gene>
    <name evidence="8" type="ORF">ECPE_LOCUS7444</name>
</gene>
<dbReference type="SMART" id="SM00676">
    <property type="entry name" value="DM10"/>
    <property type="match status" value="3"/>
</dbReference>
<keyword evidence="9" id="KW-1185">Reference proteome</keyword>
<proteinExistence type="predicted"/>
<dbReference type="InterPro" id="IPR002048">
    <property type="entry name" value="EF_hand_dom"/>
</dbReference>
<dbReference type="GO" id="GO:0043014">
    <property type="term" value="F:alpha-tubulin binding"/>
    <property type="evidence" value="ECO:0007669"/>
    <property type="project" value="TreeGrafter"/>
</dbReference>
<evidence type="ECO:0000313" key="8">
    <source>
        <dbReference type="EMBL" id="VDP81127.1"/>
    </source>
</evidence>
<keyword evidence="4" id="KW-0206">Cytoskeleton</keyword>
<protein>
    <submittedName>
        <fullName evidence="10">EF-hand domain-containing protein 1</fullName>
    </submittedName>
</protein>
<evidence type="ECO:0000313" key="9">
    <source>
        <dbReference type="Proteomes" id="UP000272942"/>
    </source>
</evidence>
<feature type="domain" description="DM10" evidence="7">
    <location>
        <begin position="56"/>
        <end position="210"/>
    </location>
</feature>